<proteinExistence type="predicted"/>
<protein>
    <submittedName>
        <fullName evidence="1">Uncharacterized protein</fullName>
    </submittedName>
</protein>
<evidence type="ECO:0000313" key="2">
    <source>
        <dbReference type="Proteomes" id="UP001162992"/>
    </source>
</evidence>
<keyword evidence="2" id="KW-1185">Reference proteome</keyword>
<evidence type="ECO:0000313" key="1">
    <source>
        <dbReference type="EMBL" id="KAJ7548584.1"/>
    </source>
</evidence>
<reference evidence="2" key="1">
    <citation type="journal article" date="2024" name="Proc. Natl. Acad. Sci. U.S.A.">
        <title>Extraordinary preservation of gene collinearity over three hundred million years revealed in homosporous lycophytes.</title>
        <authorList>
            <person name="Li C."/>
            <person name="Wickell D."/>
            <person name="Kuo L.Y."/>
            <person name="Chen X."/>
            <person name="Nie B."/>
            <person name="Liao X."/>
            <person name="Peng D."/>
            <person name="Ji J."/>
            <person name="Jenkins J."/>
            <person name="Williams M."/>
            <person name="Shu S."/>
            <person name="Plott C."/>
            <person name="Barry K."/>
            <person name="Rajasekar S."/>
            <person name="Grimwood J."/>
            <person name="Han X."/>
            <person name="Sun S."/>
            <person name="Hou Z."/>
            <person name="He W."/>
            <person name="Dai G."/>
            <person name="Sun C."/>
            <person name="Schmutz J."/>
            <person name="Leebens-Mack J.H."/>
            <person name="Li F.W."/>
            <person name="Wang L."/>
        </authorList>
    </citation>
    <scope>NUCLEOTIDE SEQUENCE [LARGE SCALE GENOMIC DNA]</scope>
    <source>
        <strain evidence="2">cv. PW_Plant_1</strain>
    </source>
</reference>
<organism evidence="1 2">
    <name type="scientific">Diphasiastrum complanatum</name>
    <name type="common">Issler's clubmoss</name>
    <name type="synonym">Lycopodium complanatum</name>
    <dbReference type="NCBI Taxonomy" id="34168"/>
    <lineage>
        <taxon>Eukaryota</taxon>
        <taxon>Viridiplantae</taxon>
        <taxon>Streptophyta</taxon>
        <taxon>Embryophyta</taxon>
        <taxon>Tracheophyta</taxon>
        <taxon>Lycopodiopsida</taxon>
        <taxon>Lycopodiales</taxon>
        <taxon>Lycopodiaceae</taxon>
        <taxon>Lycopodioideae</taxon>
        <taxon>Diphasiastrum</taxon>
    </lineage>
</organism>
<comment type="caution">
    <text evidence="1">The sequence shown here is derived from an EMBL/GenBank/DDBJ whole genome shotgun (WGS) entry which is preliminary data.</text>
</comment>
<dbReference type="Proteomes" id="UP001162992">
    <property type="component" value="Chromosome 7"/>
</dbReference>
<gene>
    <name evidence="1" type="ORF">O6H91_07G018100</name>
</gene>
<accession>A0ACC2D2T4</accession>
<sequence>MAAGTEIPQATCVLGGGAYSSLPLDSVPTTNESSVAADKNACEETEISDLEGKVASCNIEPILCCNGFPFVSVSSQSRLVEWKSEIQFESSDSGLNWGRRKSGFSEILVDIPAVDSNGGSSVEFLPIIRSGGWAEKGSRPIMEDAHVRIDDLIEHLGFPFVGDSPGAFYGVFDGHGGKDAANFVRENLLKFIVEDYSFPDAVEDAVKHAFLQADHAFAEACLVDRELSSGTTALTALIFGRMLLVANAGDCRAVLSRRGIAVEMSRDHKPCSVTEKIRIESLGGYVDDGYLNGQLGVARALGDWHIDGLKASGVDCPLTAEPEIQQAVLTEEDEFMIIGCDGLWDVFTSQNAVDFARKKLQLHNDPERCSKELVGEALRRETLDNLTVLTVCFHASPPPAAEPAPRLALNSAVRRNISVEGFRSLQLVLNEVFESSRGT</sequence>
<name>A0ACC2D2T4_DIPCM</name>
<dbReference type="EMBL" id="CM055098">
    <property type="protein sequence ID" value="KAJ7548584.1"/>
    <property type="molecule type" value="Genomic_DNA"/>
</dbReference>